<dbReference type="EMBL" id="CM056741">
    <property type="protein sequence ID" value="KAJ8684557.1"/>
    <property type="molecule type" value="Genomic_DNA"/>
</dbReference>
<sequence>MNPKDLLWDFACRSNRLKFSGYLDEGQIFHSWKIYNALFWEKVKTKTLVSILPAINARPTEISTVYTTLMKGKSTAAACIQDYHIHTEDQHLYALFQIVKFAFPETFPGCTNQMGGFHTCNVFIDCINKLWGDTLYDMLVESGVNAPNTAQHMLEGKEFQEHGASHCVTKYY</sequence>
<comment type="caution">
    <text evidence="1">The sequence shown here is derived from an EMBL/GenBank/DDBJ whole genome shotgun (WGS) entry which is preliminary data.</text>
</comment>
<organism evidence="1 2">
    <name type="scientific">Eretmocerus hayati</name>
    <dbReference type="NCBI Taxonomy" id="131215"/>
    <lineage>
        <taxon>Eukaryota</taxon>
        <taxon>Metazoa</taxon>
        <taxon>Ecdysozoa</taxon>
        <taxon>Arthropoda</taxon>
        <taxon>Hexapoda</taxon>
        <taxon>Insecta</taxon>
        <taxon>Pterygota</taxon>
        <taxon>Neoptera</taxon>
        <taxon>Endopterygota</taxon>
        <taxon>Hymenoptera</taxon>
        <taxon>Apocrita</taxon>
        <taxon>Proctotrupomorpha</taxon>
        <taxon>Chalcidoidea</taxon>
        <taxon>Aphelinidae</taxon>
        <taxon>Aphelininae</taxon>
        <taxon>Eretmocerus</taxon>
    </lineage>
</organism>
<reference evidence="1" key="1">
    <citation type="submission" date="2023-04" db="EMBL/GenBank/DDBJ databases">
        <title>A chromosome-level genome assembly of the parasitoid wasp Eretmocerus hayati.</title>
        <authorList>
            <person name="Zhong Y."/>
            <person name="Liu S."/>
            <person name="Liu Y."/>
        </authorList>
    </citation>
    <scope>NUCLEOTIDE SEQUENCE</scope>
    <source>
        <strain evidence="1">ZJU_SS_LIU_2023</strain>
    </source>
</reference>
<protein>
    <submittedName>
        <fullName evidence="1">Uncharacterized protein</fullName>
    </submittedName>
</protein>
<evidence type="ECO:0000313" key="2">
    <source>
        <dbReference type="Proteomes" id="UP001239111"/>
    </source>
</evidence>
<dbReference type="Proteomes" id="UP001239111">
    <property type="component" value="Chromosome 1"/>
</dbReference>
<name>A0ACC2PM84_9HYME</name>
<proteinExistence type="predicted"/>
<accession>A0ACC2PM84</accession>
<evidence type="ECO:0000313" key="1">
    <source>
        <dbReference type="EMBL" id="KAJ8684557.1"/>
    </source>
</evidence>
<gene>
    <name evidence="1" type="ORF">QAD02_020349</name>
</gene>
<keyword evidence="2" id="KW-1185">Reference proteome</keyword>